<dbReference type="EMBL" id="BSXS01005374">
    <property type="protein sequence ID" value="GME84271.1"/>
    <property type="molecule type" value="Genomic_DNA"/>
</dbReference>
<protein>
    <submittedName>
        <fullName evidence="1">Unnamed protein product</fullName>
    </submittedName>
</protein>
<reference evidence="1" key="1">
    <citation type="submission" date="2023-04" db="EMBL/GenBank/DDBJ databases">
        <title>Ambrosiozyma monospora NBRC 10751.</title>
        <authorList>
            <person name="Ichikawa N."/>
            <person name="Sato H."/>
            <person name="Tonouchi N."/>
        </authorList>
    </citation>
    <scope>NUCLEOTIDE SEQUENCE</scope>
    <source>
        <strain evidence="1">NBRC 10751</strain>
    </source>
</reference>
<evidence type="ECO:0000313" key="1">
    <source>
        <dbReference type="EMBL" id="GME84271.1"/>
    </source>
</evidence>
<organism evidence="1 2">
    <name type="scientific">Ambrosiozyma monospora</name>
    <name type="common">Yeast</name>
    <name type="synonym">Endomycopsis monosporus</name>
    <dbReference type="NCBI Taxonomy" id="43982"/>
    <lineage>
        <taxon>Eukaryota</taxon>
        <taxon>Fungi</taxon>
        <taxon>Dikarya</taxon>
        <taxon>Ascomycota</taxon>
        <taxon>Saccharomycotina</taxon>
        <taxon>Pichiomycetes</taxon>
        <taxon>Pichiales</taxon>
        <taxon>Pichiaceae</taxon>
        <taxon>Ambrosiozyma</taxon>
    </lineage>
</organism>
<proteinExistence type="predicted"/>
<keyword evidence="2" id="KW-1185">Reference proteome</keyword>
<evidence type="ECO:0000313" key="2">
    <source>
        <dbReference type="Proteomes" id="UP001165064"/>
    </source>
</evidence>
<sequence>MGRSKRHNKKSKKAKNQVGKPKTAQHGIEKKYILVQNQIQKTVKFDPPKLTPEQEAEKIRAQQKQDIFIAITSQLPVEVQDRVFSDALVYADLLNNHKLFSDIIKESPLNYEVDLYVSDSWRYEEGMIVGWNMEIVSRYVERTDIYYYYNRCDQKYTEYLHTLGIRRVDVKNCILHSAAWCDWIPYCKEMTIRNFSGFKDWVKEYAYKISSLTVKTCPTYLNDIVKNRNSFKILKKITVEIEDDNGRPFKENRDFAQNEGLEILNLL</sequence>
<dbReference type="Proteomes" id="UP001165064">
    <property type="component" value="Unassembled WGS sequence"/>
</dbReference>
<name>A0ACB5T9J6_AMBMO</name>
<comment type="caution">
    <text evidence="1">The sequence shown here is derived from an EMBL/GenBank/DDBJ whole genome shotgun (WGS) entry which is preliminary data.</text>
</comment>
<accession>A0ACB5T9J6</accession>
<gene>
    <name evidence="1" type="ORF">Amon02_000672100</name>
</gene>